<dbReference type="RefSeq" id="WP_091606952.1">
    <property type="nucleotide sequence ID" value="NZ_LT629754.1"/>
</dbReference>
<name>A0ABY0UT40_9FLAO</name>
<protein>
    <submittedName>
        <fullName evidence="1">Uncharacterized protein</fullName>
    </submittedName>
</protein>
<evidence type="ECO:0000313" key="1">
    <source>
        <dbReference type="EMBL" id="SDT14439.1"/>
    </source>
</evidence>
<accession>A0ABY0UT40</accession>
<reference evidence="1 2" key="1">
    <citation type="submission" date="2016-10" db="EMBL/GenBank/DDBJ databases">
        <authorList>
            <person name="Varghese N."/>
            <person name="Submissions S."/>
        </authorList>
    </citation>
    <scope>NUCLEOTIDE SEQUENCE [LARGE SCALE GENOMIC DNA]</scope>
    <source>
        <strain evidence="1 2">MAR_2009_60</strain>
    </source>
</reference>
<dbReference type="EMBL" id="LT629754">
    <property type="protein sequence ID" value="SDT14439.1"/>
    <property type="molecule type" value="Genomic_DNA"/>
</dbReference>
<sequence length="62" mass="7388">MPTHKTVEILHAFQELKKRKGKMDKSQYVKELVILKNELDLHIQNPHLSEEEMQKIYLLMGN</sequence>
<gene>
    <name evidence="1" type="ORF">SAMN05192545_2866</name>
</gene>
<proteinExistence type="predicted"/>
<dbReference type="Proteomes" id="UP000199574">
    <property type="component" value="Chromosome I"/>
</dbReference>
<dbReference type="GeneID" id="90592009"/>
<organism evidence="1 2">
    <name type="scientific">Maribacter dokdonensis</name>
    <dbReference type="NCBI Taxonomy" id="320912"/>
    <lineage>
        <taxon>Bacteria</taxon>
        <taxon>Pseudomonadati</taxon>
        <taxon>Bacteroidota</taxon>
        <taxon>Flavobacteriia</taxon>
        <taxon>Flavobacteriales</taxon>
        <taxon>Flavobacteriaceae</taxon>
        <taxon>Maribacter</taxon>
    </lineage>
</organism>
<evidence type="ECO:0000313" key="2">
    <source>
        <dbReference type="Proteomes" id="UP000199574"/>
    </source>
</evidence>
<keyword evidence="2" id="KW-1185">Reference proteome</keyword>